<dbReference type="AlphaFoldDB" id="M4V7W9"/>
<dbReference type="Gene3D" id="3.40.50.2300">
    <property type="match status" value="1"/>
</dbReference>
<dbReference type="OrthoDB" id="5293444at2"/>
<evidence type="ECO:0000256" key="3">
    <source>
        <dbReference type="PROSITE-ProRule" id="PRU00169"/>
    </source>
</evidence>
<dbReference type="eggNOG" id="COG3706">
    <property type="taxonomic scope" value="Bacteria"/>
</dbReference>
<dbReference type="PATRIC" id="fig|1184267.3.peg.306"/>
<dbReference type="EMBL" id="CP003537">
    <property type="protein sequence ID" value="AGH94525.1"/>
    <property type="molecule type" value="Genomic_DNA"/>
</dbReference>
<accession>M4V7W9</accession>
<feature type="domain" description="Response regulatory" evidence="4">
    <location>
        <begin position="7"/>
        <end position="126"/>
    </location>
</feature>
<dbReference type="GO" id="GO:0000160">
    <property type="term" value="P:phosphorelay signal transduction system"/>
    <property type="evidence" value="ECO:0007669"/>
    <property type="project" value="UniProtKB-KW"/>
</dbReference>
<sequence length="134" mass="15002">MFPANTRILVLDDMMTMRKIVIKNLKDLGFTDIQDAADGNLGWDILNQSSPPIQLIISDWNMPNCTGLELLKKVRADERMKAVPFVLLTAEAETHQVMEAVKAGVSNYILKPFTPEHIKEKIEQTYKKTAGSAA</sequence>
<evidence type="ECO:0000256" key="2">
    <source>
        <dbReference type="ARBA" id="ARBA00023012"/>
    </source>
</evidence>
<dbReference type="PANTHER" id="PTHR44591:SF14">
    <property type="entry name" value="PROTEIN PILG"/>
    <property type="match status" value="1"/>
</dbReference>
<dbReference type="InterPro" id="IPR011006">
    <property type="entry name" value="CheY-like_superfamily"/>
</dbReference>
<dbReference type="STRING" id="1184267.A11Q_305"/>
<proteinExistence type="predicted"/>
<reference evidence="5 6" key="1">
    <citation type="journal article" date="2013" name="ISME J.">
        <title>By their genes ye shall know them: genomic signatures of predatory bacteria.</title>
        <authorList>
            <person name="Pasternak Z."/>
            <person name="Pietrokovski S."/>
            <person name="Rotem O."/>
            <person name="Gophna U."/>
            <person name="Lurie-Weinberger M.N."/>
            <person name="Jurkevitch E."/>
        </authorList>
    </citation>
    <scope>NUCLEOTIDE SEQUENCE [LARGE SCALE GENOMIC DNA]</scope>
    <source>
        <strain evidence="5 6">JSS</strain>
    </source>
</reference>
<feature type="modified residue" description="4-aspartylphosphate" evidence="3">
    <location>
        <position position="59"/>
    </location>
</feature>
<keyword evidence="2" id="KW-0902">Two-component regulatory system</keyword>
<dbReference type="InterPro" id="IPR001789">
    <property type="entry name" value="Sig_transdc_resp-reg_receiver"/>
</dbReference>
<name>M4V7W9_9BACT</name>
<protein>
    <recommendedName>
        <fullName evidence="4">Response regulatory domain-containing protein</fullName>
    </recommendedName>
</protein>
<dbReference type="KEGG" id="bex:A11Q_305"/>
<dbReference type="RefSeq" id="WP_015469015.1">
    <property type="nucleotide sequence ID" value="NC_020813.1"/>
</dbReference>
<dbReference type="Pfam" id="PF00072">
    <property type="entry name" value="Response_reg"/>
    <property type="match status" value="1"/>
</dbReference>
<dbReference type="SUPFAM" id="SSF52172">
    <property type="entry name" value="CheY-like"/>
    <property type="match status" value="1"/>
</dbReference>
<keyword evidence="6" id="KW-1185">Reference proteome</keyword>
<evidence type="ECO:0000256" key="1">
    <source>
        <dbReference type="ARBA" id="ARBA00022553"/>
    </source>
</evidence>
<dbReference type="Proteomes" id="UP000012040">
    <property type="component" value="Chromosome"/>
</dbReference>
<keyword evidence="1 3" id="KW-0597">Phosphoprotein</keyword>
<evidence type="ECO:0000313" key="6">
    <source>
        <dbReference type="Proteomes" id="UP000012040"/>
    </source>
</evidence>
<gene>
    <name evidence="5" type="ORF">A11Q_305</name>
</gene>
<evidence type="ECO:0000313" key="5">
    <source>
        <dbReference type="EMBL" id="AGH94525.1"/>
    </source>
</evidence>
<organism evidence="5 6">
    <name type="scientific">Pseudobdellovibrio exovorus JSS</name>
    <dbReference type="NCBI Taxonomy" id="1184267"/>
    <lineage>
        <taxon>Bacteria</taxon>
        <taxon>Pseudomonadati</taxon>
        <taxon>Bdellovibrionota</taxon>
        <taxon>Bdellovibrionia</taxon>
        <taxon>Bdellovibrionales</taxon>
        <taxon>Pseudobdellovibrionaceae</taxon>
        <taxon>Pseudobdellovibrio</taxon>
    </lineage>
</organism>
<evidence type="ECO:0000259" key="4">
    <source>
        <dbReference type="PROSITE" id="PS50110"/>
    </source>
</evidence>
<dbReference type="InterPro" id="IPR050595">
    <property type="entry name" value="Bact_response_regulator"/>
</dbReference>
<dbReference type="PANTHER" id="PTHR44591">
    <property type="entry name" value="STRESS RESPONSE REGULATOR PROTEIN 1"/>
    <property type="match status" value="1"/>
</dbReference>
<dbReference type="HOGENOM" id="CLU_000445_69_12_7"/>
<dbReference type="PROSITE" id="PS50110">
    <property type="entry name" value="RESPONSE_REGULATORY"/>
    <property type="match status" value="1"/>
</dbReference>
<dbReference type="SMART" id="SM00448">
    <property type="entry name" value="REC"/>
    <property type="match status" value="1"/>
</dbReference>